<reference evidence="1" key="1">
    <citation type="submission" date="2022-01" db="EMBL/GenBank/DDBJ databases">
        <title>Comparative genomics reveals a dynamic genome evolution in the ectomycorrhizal milk-cap (Lactarius) mushrooms.</title>
        <authorList>
            <consortium name="DOE Joint Genome Institute"/>
            <person name="Lebreton A."/>
            <person name="Tang N."/>
            <person name="Kuo A."/>
            <person name="LaButti K."/>
            <person name="Drula E."/>
            <person name="Barry K."/>
            <person name="Clum A."/>
            <person name="Lipzen A."/>
            <person name="Mousain D."/>
            <person name="Ng V."/>
            <person name="Wang R."/>
            <person name="Wang X."/>
            <person name="Dai Y."/>
            <person name="Henrissat B."/>
            <person name="Grigoriev I.V."/>
            <person name="Guerin-Laguette A."/>
            <person name="Yu F."/>
            <person name="Martin F.M."/>
        </authorList>
    </citation>
    <scope>NUCLEOTIDE SEQUENCE</scope>
    <source>
        <strain evidence="1">QP</strain>
    </source>
</reference>
<comment type="caution">
    <text evidence="1">The sequence shown here is derived from an EMBL/GenBank/DDBJ whole genome shotgun (WGS) entry which is preliminary data.</text>
</comment>
<organism evidence="1 2">
    <name type="scientific">Lactarius akahatsu</name>
    <dbReference type="NCBI Taxonomy" id="416441"/>
    <lineage>
        <taxon>Eukaryota</taxon>
        <taxon>Fungi</taxon>
        <taxon>Dikarya</taxon>
        <taxon>Basidiomycota</taxon>
        <taxon>Agaricomycotina</taxon>
        <taxon>Agaricomycetes</taxon>
        <taxon>Russulales</taxon>
        <taxon>Russulaceae</taxon>
        <taxon>Lactarius</taxon>
    </lineage>
</organism>
<keyword evidence="2" id="KW-1185">Reference proteome</keyword>
<evidence type="ECO:0000313" key="1">
    <source>
        <dbReference type="EMBL" id="KAH8979431.1"/>
    </source>
</evidence>
<name>A0AAD4L446_9AGAM</name>
<gene>
    <name evidence="1" type="ORF">EDB92DRAFT_1955157</name>
</gene>
<dbReference type="EMBL" id="JAKELL010000172">
    <property type="protein sequence ID" value="KAH8979431.1"/>
    <property type="molecule type" value="Genomic_DNA"/>
</dbReference>
<proteinExistence type="predicted"/>
<dbReference type="Proteomes" id="UP001201163">
    <property type="component" value="Unassembled WGS sequence"/>
</dbReference>
<protein>
    <submittedName>
        <fullName evidence="1">Uncharacterized protein</fullName>
    </submittedName>
</protein>
<sequence length="173" mass="18308">MALRILFAQFANDGFSRVQFILELPPFFICSLLFLEASTPSQAQVALTTSPTFHKPLGHERVRHDGPGPEVAASLSGDSGGFNISVIVDVDVTIAFSAAFFVNFMVCGARPAAESPTSPSLRSRTMIINNAARAFSLAAPSCAAAPVRTAAEAISLLDEHLFSTSASLGFYNP</sequence>
<accession>A0AAD4L446</accession>
<dbReference type="AlphaFoldDB" id="A0AAD4L446"/>
<evidence type="ECO:0000313" key="2">
    <source>
        <dbReference type="Proteomes" id="UP001201163"/>
    </source>
</evidence>